<dbReference type="AlphaFoldDB" id="A0A0E9XTX1"/>
<reference evidence="1" key="1">
    <citation type="submission" date="2014-11" db="EMBL/GenBank/DDBJ databases">
        <authorList>
            <person name="Amaro Gonzalez C."/>
        </authorList>
    </citation>
    <scope>NUCLEOTIDE SEQUENCE</scope>
</reference>
<name>A0A0E9XTX1_ANGAN</name>
<accession>A0A0E9XTX1</accession>
<organism evidence="1">
    <name type="scientific">Anguilla anguilla</name>
    <name type="common">European freshwater eel</name>
    <name type="synonym">Muraena anguilla</name>
    <dbReference type="NCBI Taxonomy" id="7936"/>
    <lineage>
        <taxon>Eukaryota</taxon>
        <taxon>Metazoa</taxon>
        <taxon>Chordata</taxon>
        <taxon>Craniata</taxon>
        <taxon>Vertebrata</taxon>
        <taxon>Euteleostomi</taxon>
        <taxon>Actinopterygii</taxon>
        <taxon>Neopterygii</taxon>
        <taxon>Teleostei</taxon>
        <taxon>Anguilliformes</taxon>
        <taxon>Anguillidae</taxon>
        <taxon>Anguilla</taxon>
    </lineage>
</organism>
<proteinExistence type="predicted"/>
<protein>
    <submittedName>
        <fullName evidence="1">Uncharacterized protein</fullName>
    </submittedName>
</protein>
<reference evidence="1" key="2">
    <citation type="journal article" date="2015" name="Fish Shellfish Immunol.">
        <title>Early steps in the European eel (Anguilla anguilla)-Vibrio vulnificus interaction in the gills: Role of the RtxA13 toxin.</title>
        <authorList>
            <person name="Callol A."/>
            <person name="Pajuelo D."/>
            <person name="Ebbesson L."/>
            <person name="Teles M."/>
            <person name="MacKenzie S."/>
            <person name="Amaro C."/>
        </authorList>
    </citation>
    <scope>NUCLEOTIDE SEQUENCE</scope>
</reference>
<sequence>MGVLLSVTEFFATIMSKLKHLLNSKNGFVTDLLPSR</sequence>
<evidence type="ECO:0000313" key="1">
    <source>
        <dbReference type="EMBL" id="JAI05286.1"/>
    </source>
</evidence>
<dbReference type="EMBL" id="GBXM01003292">
    <property type="protein sequence ID" value="JAI05286.1"/>
    <property type="molecule type" value="Transcribed_RNA"/>
</dbReference>